<dbReference type="CDD" id="cd06442">
    <property type="entry name" value="DPM1_like"/>
    <property type="match status" value="1"/>
</dbReference>
<dbReference type="GO" id="GO:0004582">
    <property type="term" value="F:dolichyl-phosphate beta-D-mannosyltransferase activity"/>
    <property type="evidence" value="ECO:0007669"/>
    <property type="project" value="UniProtKB-EC"/>
</dbReference>
<name>A0A7I7QPA1_9MYCO</name>
<evidence type="ECO:0000313" key="8">
    <source>
        <dbReference type="Proteomes" id="UP000467193"/>
    </source>
</evidence>
<keyword evidence="4" id="KW-0808">Transferase</keyword>
<dbReference type="InterPro" id="IPR039528">
    <property type="entry name" value="DPM1-like"/>
</dbReference>
<gene>
    <name evidence="7" type="primary">ppm1_1</name>
    <name evidence="7" type="ORF">MSEDJ_23150</name>
</gene>
<sequence>MTRTVVVIPTYNEIDNVALIVDRTTSTNPDVHVLVVDDDSPDGTGAAADRIALRLSQVHVLHRSAKEGLGAAYLAGFAWALDQGFDVVVEMDADGSHAPEQLEGLLTAISRGAHVAIGSRYVAGGATVNWPRRRRMLSKTANAYARLALGAPINDITSGYRAYRSEVLADIDFADVHSRGYGFQVEMAWRAIRLGGVVVEVPITFVERRLGASKMDIGTIWEAVTNIARWGVQHRFGITRETGRDRKASR</sequence>
<evidence type="ECO:0000256" key="4">
    <source>
        <dbReference type="ARBA" id="ARBA00022679"/>
    </source>
</evidence>
<comment type="similarity">
    <text evidence="1">Belongs to the glycosyltransferase 2 family.</text>
</comment>
<dbReference type="InterPro" id="IPR001173">
    <property type="entry name" value="Glyco_trans_2-like"/>
</dbReference>
<dbReference type="KEGG" id="msei:MSEDJ_23150"/>
<dbReference type="Gene3D" id="3.90.550.10">
    <property type="entry name" value="Spore Coat Polysaccharide Biosynthesis Protein SpsA, Chain A"/>
    <property type="match status" value="1"/>
</dbReference>
<dbReference type="EC" id="2.4.1.83" evidence="2"/>
<dbReference type="Pfam" id="PF00535">
    <property type="entry name" value="Glycos_transf_2"/>
    <property type="match status" value="1"/>
</dbReference>
<dbReference type="SUPFAM" id="SSF53448">
    <property type="entry name" value="Nucleotide-diphospho-sugar transferases"/>
    <property type="match status" value="1"/>
</dbReference>
<keyword evidence="3" id="KW-0328">Glycosyltransferase</keyword>
<evidence type="ECO:0000256" key="3">
    <source>
        <dbReference type="ARBA" id="ARBA00022676"/>
    </source>
</evidence>
<dbReference type="GO" id="GO:0009247">
    <property type="term" value="P:glycolipid biosynthetic process"/>
    <property type="evidence" value="ECO:0007669"/>
    <property type="project" value="TreeGrafter"/>
</dbReference>
<dbReference type="AlphaFoldDB" id="A0A7I7QPA1"/>
<proteinExistence type="inferred from homology"/>
<protein>
    <recommendedName>
        <fullName evidence="2">dolichyl-phosphate beta-D-mannosyltransferase</fullName>
        <ecNumber evidence="2">2.4.1.83</ecNumber>
    </recommendedName>
</protein>
<evidence type="ECO:0000256" key="2">
    <source>
        <dbReference type="ARBA" id="ARBA00012704"/>
    </source>
</evidence>
<keyword evidence="8" id="KW-1185">Reference proteome</keyword>
<dbReference type="InterPro" id="IPR029044">
    <property type="entry name" value="Nucleotide-diphossugar_trans"/>
</dbReference>
<dbReference type="PANTHER" id="PTHR43398">
    <property type="entry name" value="DOLICHOL-PHOSPHATE MANNOSYLTRANSFERASE SUBUNIT 1"/>
    <property type="match status" value="1"/>
</dbReference>
<comment type="catalytic activity">
    <reaction evidence="5">
        <text>a di-trans,poly-cis-dolichyl phosphate + GDP-alpha-D-mannose = a di-trans,poly-cis-dolichyl beta-D-mannosyl phosphate + GDP</text>
        <dbReference type="Rhea" id="RHEA:21184"/>
        <dbReference type="Rhea" id="RHEA-COMP:19498"/>
        <dbReference type="Rhea" id="RHEA-COMP:19501"/>
        <dbReference type="ChEBI" id="CHEBI:57527"/>
        <dbReference type="ChEBI" id="CHEBI:57683"/>
        <dbReference type="ChEBI" id="CHEBI:58189"/>
        <dbReference type="ChEBI" id="CHEBI:58211"/>
        <dbReference type="EC" id="2.4.1.83"/>
    </reaction>
</comment>
<accession>A0A7I7QPA1</accession>
<dbReference type="FunFam" id="3.90.550.10:FF:000122">
    <property type="entry name" value="Dolichol-phosphate mannosyltransferase subunit 1"/>
    <property type="match status" value="1"/>
</dbReference>
<feature type="domain" description="Glycosyltransferase 2-like" evidence="6">
    <location>
        <begin position="6"/>
        <end position="170"/>
    </location>
</feature>
<dbReference type="GO" id="GO:0016020">
    <property type="term" value="C:membrane"/>
    <property type="evidence" value="ECO:0007669"/>
    <property type="project" value="GOC"/>
</dbReference>
<dbReference type="PANTHER" id="PTHR43398:SF1">
    <property type="entry name" value="DOLICHOL-PHOSPHATE MANNOSYLTRANSFERASE SUBUNIT 1"/>
    <property type="match status" value="1"/>
</dbReference>
<organism evidence="7 8">
    <name type="scientific">Mycolicibacterium sediminis</name>
    <dbReference type="NCBI Taxonomy" id="1286180"/>
    <lineage>
        <taxon>Bacteria</taxon>
        <taxon>Bacillati</taxon>
        <taxon>Actinomycetota</taxon>
        <taxon>Actinomycetes</taxon>
        <taxon>Mycobacteriales</taxon>
        <taxon>Mycobacteriaceae</taxon>
        <taxon>Mycolicibacterium</taxon>
    </lineage>
</organism>
<evidence type="ECO:0000259" key="6">
    <source>
        <dbReference type="Pfam" id="PF00535"/>
    </source>
</evidence>
<dbReference type="RefSeq" id="WP_246231114.1">
    <property type="nucleotide sequence ID" value="NZ_AP022588.1"/>
</dbReference>
<evidence type="ECO:0000256" key="1">
    <source>
        <dbReference type="ARBA" id="ARBA00006739"/>
    </source>
</evidence>
<evidence type="ECO:0000256" key="5">
    <source>
        <dbReference type="ARBA" id="ARBA00050499"/>
    </source>
</evidence>
<evidence type="ECO:0000313" key="7">
    <source>
        <dbReference type="EMBL" id="BBY28219.1"/>
    </source>
</evidence>
<dbReference type="EMBL" id="AP022588">
    <property type="protein sequence ID" value="BBY28219.1"/>
    <property type="molecule type" value="Genomic_DNA"/>
</dbReference>
<dbReference type="Proteomes" id="UP000467193">
    <property type="component" value="Chromosome"/>
</dbReference>
<reference evidence="7 8" key="1">
    <citation type="journal article" date="2019" name="Emerg. Microbes Infect.">
        <title>Comprehensive subspecies identification of 175 nontuberculous mycobacteria species based on 7547 genomic profiles.</title>
        <authorList>
            <person name="Matsumoto Y."/>
            <person name="Kinjo T."/>
            <person name="Motooka D."/>
            <person name="Nabeya D."/>
            <person name="Jung N."/>
            <person name="Uechi K."/>
            <person name="Horii T."/>
            <person name="Iida T."/>
            <person name="Fujita J."/>
            <person name="Nakamura S."/>
        </authorList>
    </citation>
    <scope>NUCLEOTIDE SEQUENCE [LARGE SCALE GENOMIC DNA]</scope>
    <source>
        <strain evidence="7 8">JCM 17899</strain>
    </source>
</reference>